<feature type="compositionally biased region" description="Polar residues" evidence="3">
    <location>
        <begin position="200"/>
        <end position="210"/>
    </location>
</feature>
<dbReference type="GO" id="GO:0030198">
    <property type="term" value="P:extracellular matrix organization"/>
    <property type="evidence" value="ECO:0007669"/>
    <property type="project" value="TreeGrafter"/>
</dbReference>
<reference evidence="5" key="2">
    <citation type="submission" date="2025-09" db="UniProtKB">
        <authorList>
            <consortium name="Ensembl"/>
        </authorList>
    </citation>
    <scope>IDENTIFICATION</scope>
</reference>
<sequence length="210" mass="23423">MEYPVYLCYRNSSGVLGGEYVINGDWTISRPGEYPVAGTKVLYKRSADQWESLELSGPTREDLHLMQVLSTEPNSGIEFSYWLPPDRYFLIHGPKSPLNHAPHTASVTTATSASVSTTTRSAAVRPPRGKNKDWSQPDWTKTDWTKLDRCLSLVVSLFAQLRLNPSDLHVSAKPPRQTSSTRLKTRTGPRPDQELPRSPAHSQSLSPPPL</sequence>
<dbReference type="GO" id="GO:0006508">
    <property type="term" value="P:proteolysis"/>
    <property type="evidence" value="ECO:0007669"/>
    <property type="project" value="TreeGrafter"/>
</dbReference>
<accession>A0A8C6TL38</accession>
<organism evidence="5 6">
    <name type="scientific">Neogobius melanostomus</name>
    <name type="common">round goby</name>
    <dbReference type="NCBI Taxonomy" id="47308"/>
    <lineage>
        <taxon>Eukaryota</taxon>
        <taxon>Metazoa</taxon>
        <taxon>Chordata</taxon>
        <taxon>Craniata</taxon>
        <taxon>Vertebrata</taxon>
        <taxon>Euteleostomi</taxon>
        <taxon>Actinopterygii</taxon>
        <taxon>Neopterygii</taxon>
        <taxon>Teleostei</taxon>
        <taxon>Neoteleostei</taxon>
        <taxon>Acanthomorphata</taxon>
        <taxon>Gobiaria</taxon>
        <taxon>Gobiiformes</taxon>
        <taxon>Gobioidei</taxon>
        <taxon>Gobiidae</taxon>
        <taxon>Benthophilinae</taxon>
        <taxon>Neogobiini</taxon>
        <taxon>Neogobius</taxon>
    </lineage>
</organism>
<dbReference type="InterPro" id="IPR010294">
    <property type="entry name" value="ADAMTS_spacer1"/>
</dbReference>
<feature type="domain" description="ADAMTS/ADAMTS-like Spacer 1" evidence="4">
    <location>
        <begin position="17"/>
        <end position="84"/>
    </location>
</feature>
<dbReference type="GO" id="GO:0005576">
    <property type="term" value="C:extracellular region"/>
    <property type="evidence" value="ECO:0007669"/>
    <property type="project" value="UniProtKB-SubCell"/>
</dbReference>
<feature type="compositionally biased region" description="Low complexity" evidence="3">
    <location>
        <begin position="104"/>
        <end position="125"/>
    </location>
</feature>
<dbReference type="PANTHER" id="PTHR13723:SF310">
    <property type="entry name" value="ADAMTS-LIKE 5"/>
    <property type="match status" value="1"/>
</dbReference>
<reference evidence="5" key="1">
    <citation type="submission" date="2025-08" db="UniProtKB">
        <authorList>
            <consortium name="Ensembl"/>
        </authorList>
    </citation>
    <scope>IDENTIFICATION</scope>
</reference>
<evidence type="ECO:0000313" key="6">
    <source>
        <dbReference type="Proteomes" id="UP000694523"/>
    </source>
</evidence>
<proteinExistence type="predicted"/>
<dbReference type="Ensembl" id="ENSNMLT00000024605.1">
    <property type="protein sequence ID" value="ENSNMLP00000021949.1"/>
    <property type="gene ID" value="ENSNMLG00000014245.1"/>
</dbReference>
<dbReference type="PANTHER" id="PTHR13723">
    <property type="entry name" value="ADAMTS A DISINTEGRIN AND METALLOPROTEASE WITH THROMBOSPONDIN MOTIFS PROTEASE"/>
    <property type="match status" value="1"/>
</dbReference>
<dbReference type="GO" id="GO:0031012">
    <property type="term" value="C:extracellular matrix"/>
    <property type="evidence" value="ECO:0007669"/>
    <property type="project" value="TreeGrafter"/>
</dbReference>
<keyword evidence="2" id="KW-0964">Secreted</keyword>
<protein>
    <recommendedName>
        <fullName evidence="4">ADAMTS/ADAMTS-like Spacer 1 domain-containing protein</fullName>
    </recommendedName>
</protein>
<dbReference type="GO" id="GO:0004222">
    <property type="term" value="F:metalloendopeptidase activity"/>
    <property type="evidence" value="ECO:0007669"/>
    <property type="project" value="TreeGrafter"/>
</dbReference>
<dbReference type="InterPro" id="IPR050439">
    <property type="entry name" value="ADAMTS_ADAMTS-like"/>
</dbReference>
<keyword evidence="6" id="KW-1185">Reference proteome</keyword>
<feature type="region of interest" description="Disordered" evidence="3">
    <location>
        <begin position="168"/>
        <end position="210"/>
    </location>
</feature>
<name>A0A8C6TL38_9GOBI</name>
<dbReference type="Pfam" id="PF05986">
    <property type="entry name" value="ADAMTS_spacer1"/>
    <property type="match status" value="1"/>
</dbReference>
<evidence type="ECO:0000256" key="2">
    <source>
        <dbReference type="ARBA" id="ARBA00022525"/>
    </source>
</evidence>
<evidence type="ECO:0000256" key="3">
    <source>
        <dbReference type="SAM" id="MobiDB-lite"/>
    </source>
</evidence>
<evidence type="ECO:0000313" key="5">
    <source>
        <dbReference type="Ensembl" id="ENSNMLP00000021949.1"/>
    </source>
</evidence>
<comment type="subcellular location">
    <subcellularLocation>
        <location evidence="1">Secreted</location>
    </subcellularLocation>
</comment>
<dbReference type="Proteomes" id="UP000694523">
    <property type="component" value="Unplaced"/>
</dbReference>
<evidence type="ECO:0000259" key="4">
    <source>
        <dbReference type="Pfam" id="PF05986"/>
    </source>
</evidence>
<dbReference type="Gene3D" id="2.60.120.830">
    <property type="match status" value="1"/>
</dbReference>
<evidence type="ECO:0000256" key="1">
    <source>
        <dbReference type="ARBA" id="ARBA00004613"/>
    </source>
</evidence>
<feature type="region of interest" description="Disordered" evidence="3">
    <location>
        <begin position="101"/>
        <end position="138"/>
    </location>
</feature>
<dbReference type="AlphaFoldDB" id="A0A8C6TL38"/>